<comment type="similarity">
    <text evidence="10 11">Belongs to the TonB-dependent receptor family.</text>
</comment>
<dbReference type="Proteomes" id="UP000829542">
    <property type="component" value="Chromosome"/>
</dbReference>
<evidence type="ECO:0000256" key="8">
    <source>
        <dbReference type="ARBA" id="ARBA00023136"/>
    </source>
</evidence>
<comment type="subcellular location">
    <subcellularLocation>
        <location evidence="1 10">Cell outer membrane</location>
        <topology evidence="1 10">Multi-pass membrane protein</topology>
    </subcellularLocation>
</comment>
<proteinExistence type="inferred from homology"/>
<evidence type="ECO:0000313" key="15">
    <source>
        <dbReference type="Proteomes" id="UP000829542"/>
    </source>
</evidence>
<dbReference type="Pfam" id="PF00593">
    <property type="entry name" value="TonB_dep_Rec_b-barrel"/>
    <property type="match status" value="1"/>
</dbReference>
<evidence type="ECO:0000256" key="4">
    <source>
        <dbReference type="ARBA" id="ARBA00022692"/>
    </source>
</evidence>
<evidence type="ECO:0000256" key="9">
    <source>
        <dbReference type="ARBA" id="ARBA00023237"/>
    </source>
</evidence>
<evidence type="ECO:0000313" key="14">
    <source>
        <dbReference type="EMBL" id="UNM95360.1"/>
    </source>
</evidence>
<dbReference type="Gene3D" id="2.170.130.10">
    <property type="entry name" value="TonB-dependent receptor, plug domain"/>
    <property type="match status" value="1"/>
</dbReference>
<dbReference type="InterPro" id="IPR036942">
    <property type="entry name" value="Beta-barrel_TonB_sf"/>
</dbReference>
<name>A0ABY3WZ97_9GAMM</name>
<feature type="domain" description="TonB-dependent receptor-like beta-barrel" evidence="12">
    <location>
        <begin position="229"/>
        <end position="654"/>
    </location>
</feature>
<evidence type="ECO:0000256" key="5">
    <source>
        <dbReference type="ARBA" id="ARBA00022729"/>
    </source>
</evidence>
<evidence type="ECO:0000256" key="1">
    <source>
        <dbReference type="ARBA" id="ARBA00004571"/>
    </source>
</evidence>
<dbReference type="InterPro" id="IPR000531">
    <property type="entry name" value="Beta-barrel_TonB"/>
</dbReference>
<keyword evidence="6" id="KW-0406">Ion transport</keyword>
<evidence type="ECO:0000256" key="7">
    <source>
        <dbReference type="ARBA" id="ARBA00023077"/>
    </source>
</evidence>
<evidence type="ECO:0000256" key="6">
    <source>
        <dbReference type="ARBA" id="ARBA00023065"/>
    </source>
</evidence>
<dbReference type="EMBL" id="CP093379">
    <property type="protein sequence ID" value="UNM95360.1"/>
    <property type="molecule type" value="Genomic_DNA"/>
</dbReference>
<dbReference type="RefSeq" id="WP_242147534.1">
    <property type="nucleotide sequence ID" value="NZ_CP093379.1"/>
</dbReference>
<dbReference type="PROSITE" id="PS52016">
    <property type="entry name" value="TONB_DEPENDENT_REC_3"/>
    <property type="match status" value="1"/>
</dbReference>
<organism evidence="14 15">
    <name type="scientific">Ignatzschineria rhizosphaerae</name>
    <dbReference type="NCBI Taxonomy" id="2923279"/>
    <lineage>
        <taxon>Bacteria</taxon>
        <taxon>Pseudomonadati</taxon>
        <taxon>Pseudomonadota</taxon>
        <taxon>Gammaproteobacteria</taxon>
        <taxon>Cardiobacteriales</taxon>
        <taxon>Ignatzschineriaceae</taxon>
        <taxon>Ignatzschineria</taxon>
    </lineage>
</organism>
<evidence type="ECO:0000259" key="13">
    <source>
        <dbReference type="Pfam" id="PF07715"/>
    </source>
</evidence>
<evidence type="ECO:0000256" key="3">
    <source>
        <dbReference type="ARBA" id="ARBA00022452"/>
    </source>
</evidence>
<keyword evidence="5" id="KW-0732">Signal</keyword>
<reference evidence="14 15" key="1">
    <citation type="submission" date="2022-03" db="EMBL/GenBank/DDBJ databases">
        <title>Ignatzschineria rhizosphaerae HR5S32.</title>
        <authorList>
            <person name="Sun J.Q."/>
            <person name="Feng J.Y."/>
        </authorList>
    </citation>
    <scope>NUCLEOTIDE SEQUENCE [LARGE SCALE GENOMIC DNA]</scope>
    <source>
        <strain evidence="14 15">HR5S32</strain>
    </source>
</reference>
<dbReference type="Pfam" id="PF07715">
    <property type="entry name" value="Plug"/>
    <property type="match status" value="1"/>
</dbReference>
<dbReference type="Gene3D" id="2.40.170.20">
    <property type="entry name" value="TonB-dependent receptor, beta-barrel domain"/>
    <property type="match status" value="1"/>
</dbReference>
<keyword evidence="8 10" id="KW-0472">Membrane</keyword>
<evidence type="ECO:0000256" key="10">
    <source>
        <dbReference type="PROSITE-ProRule" id="PRU01360"/>
    </source>
</evidence>
<protein>
    <submittedName>
        <fullName evidence="14">TonB-dependent receptor</fullName>
    </submittedName>
</protein>
<dbReference type="CDD" id="cd01347">
    <property type="entry name" value="ligand_gated_channel"/>
    <property type="match status" value="1"/>
</dbReference>
<dbReference type="InterPro" id="IPR039426">
    <property type="entry name" value="TonB-dep_rcpt-like"/>
</dbReference>
<keyword evidence="4 10" id="KW-0812">Transmembrane</keyword>
<accession>A0ABY3WZ97</accession>
<keyword evidence="2 10" id="KW-0813">Transport</keyword>
<feature type="domain" description="TonB-dependent receptor plug" evidence="13">
    <location>
        <begin position="66"/>
        <end position="176"/>
    </location>
</feature>
<keyword evidence="9 10" id="KW-0998">Cell outer membrane</keyword>
<keyword evidence="15" id="KW-1185">Reference proteome</keyword>
<keyword evidence="7 11" id="KW-0798">TonB box</keyword>
<dbReference type="PANTHER" id="PTHR30069:SF53">
    <property type="entry name" value="COLICIN I RECEPTOR-RELATED"/>
    <property type="match status" value="1"/>
</dbReference>
<evidence type="ECO:0000256" key="2">
    <source>
        <dbReference type="ARBA" id="ARBA00022448"/>
    </source>
</evidence>
<sequence>MISTNHPHFKRKLLSSALILICSTGIGFSQSVSNTVELEEEELLNKKPTIDLSKIVVTAGGFAQEVKDAPASISVVSKQELENQPFRDVTDAIADVPGVVITGSGASEDISIRGMSSAYTLMMVDGKRQNSRATRPNSDGAGIEQGWIPPLAAIERIEVVRGPMSSRYGSDAMGGVVNIITKKISDKWIGNFRSDYTLNHESDEGNSINSEFYFSGPLVHEKLGLQLYGKYSHRQEDSHTSPGIPERRMENIGGKLTFVPIEGQTFELEYGAGFQKRISTKGKSTARDGSDNKYKRNNISTRYLGEFDHGITAELFYAHEKNDNYSRNMIVKNTEVNGNVIIPIGNHTVTVGGQYIKEDLTDTNNQLNKDIDKISRKSHAIFVEDEWWLLDNFAITAGMRYDHDENYGSHYSPRIYGVWNINDEFTLKGGISTGYKTPSIRSAVADWGHGTGGGYTNGVILGNPDLKPEKSTNYELGLSYSNEMVDTSVTGFYTKFKDKLQNVTTCRTDYTGAYDPDIHDQCLAPNGNKFNFIQTNENIDTAELKGIEIAARVRPIETLTFSGSYTWNKTKQTSGPNKGVPLNRIPEHLVKVSADWQFTPKANAWAKVSFRGKETSLSRGGARGDEYDSYTLLDIGGSYKINRDVSLFGGVYNVTNKDVNDQNHGRDLEGRRYFMGINVDF</sequence>
<keyword evidence="14" id="KW-0675">Receptor</keyword>
<dbReference type="InterPro" id="IPR012910">
    <property type="entry name" value="Plug_dom"/>
</dbReference>
<dbReference type="SUPFAM" id="SSF56935">
    <property type="entry name" value="Porins"/>
    <property type="match status" value="1"/>
</dbReference>
<keyword evidence="3 10" id="KW-1134">Transmembrane beta strand</keyword>
<gene>
    <name evidence="14" type="ORF">MMG00_08980</name>
</gene>
<dbReference type="InterPro" id="IPR037066">
    <property type="entry name" value="Plug_dom_sf"/>
</dbReference>
<dbReference type="PANTHER" id="PTHR30069">
    <property type="entry name" value="TONB-DEPENDENT OUTER MEMBRANE RECEPTOR"/>
    <property type="match status" value="1"/>
</dbReference>
<evidence type="ECO:0000259" key="12">
    <source>
        <dbReference type="Pfam" id="PF00593"/>
    </source>
</evidence>
<evidence type="ECO:0000256" key="11">
    <source>
        <dbReference type="RuleBase" id="RU003357"/>
    </source>
</evidence>